<dbReference type="OrthoDB" id="6602908at2759"/>
<dbReference type="InParanoid" id="A0A482WRF3"/>
<gene>
    <name evidence="1" type="ORF">LSTR_LSTR012809</name>
</gene>
<protein>
    <submittedName>
        <fullName evidence="1">Uncharacterized protein</fullName>
    </submittedName>
</protein>
<reference evidence="1 2" key="1">
    <citation type="journal article" date="2017" name="Gigascience">
        <title>Genome sequence of the small brown planthopper, Laodelphax striatellus.</title>
        <authorList>
            <person name="Zhu J."/>
            <person name="Jiang F."/>
            <person name="Wang X."/>
            <person name="Yang P."/>
            <person name="Bao Y."/>
            <person name="Zhao W."/>
            <person name="Wang W."/>
            <person name="Lu H."/>
            <person name="Wang Q."/>
            <person name="Cui N."/>
            <person name="Li J."/>
            <person name="Chen X."/>
            <person name="Luo L."/>
            <person name="Yu J."/>
            <person name="Kang L."/>
            <person name="Cui F."/>
        </authorList>
    </citation>
    <scope>NUCLEOTIDE SEQUENCE [LARGE SCALE GENOMIC DNA]</scope>
    <source>
        <strain evidence="1">Lst14</strain>
    </source>
</reference>
<comment type="caution">
    <text evidence="1">The sequence shown here is derived from an EMBL/GenBank/DDBJ whole genome shotgun (WGS) entry which is preliminary data.</text>
</comment>
<dbReference type="STRING" id="195883.A0A482WRF3"/>
<evidence type="ECO:0000313" key="2">
    <source>
        <dbReference type="Proteomes" id="UP000291343"/>
    </source>
</evidence>
<dbReference type="EMBL" id="QKKF02026847">
    <property type="protein sequence ID" value="RZF36185.1"/>
    <property type="molecule type" value="Genomic_DNA"/>
</dbReference>
<proteinExistence type="predicted"/>
<evidence type="ECO:0000313" key="1">
    <source>
        <dbReference type="EMBL" id="RZF36185.1"/>
    </source>
</evidence>
<dbReference type="PANTHER" id="PTHR36159">
    <property type="entry name" value="PROTEIN CBG23766"/>
    <property type="match status" value="1"/>
</dbReference>
<dbReference type="AlphaFoldDB" id="A0A482WRF3"/>
<keyword evidence="2" id="KW-1185">Reference proteome</keyword>
<dbReference type="Proteomes" id="UP000291343">
    <property type="component" value="Unassembled WGS sequence"/>
</dbReference>
<dbReference type="PANTHER" id="PTHR36159:SF1">
    <property type="entry name" value="RETROVIRUS-RELATED POL POLYPROTEIN FROM TRANSPOSON 412-LIKE PROTEIN"/>
    <property type="match status" value="1"/>
</dbReference>
<sequence>MGVLDVTRSGPRSDNSIIGYEYHSHAPYTTSFKANDEIRIPIQQQDIYTIPSESYLHVEFKVTNAANAALGGSSCVSGFFAHLWSEIRYEINGVIVDSIRTPGITSLMKNAMNLMSMRRTGWNELATSLIQQLDLPLSSQWS</sequence>
<name>A0A482WRF3_LAOST</name>
<organism evidence="1 2">
    <name type="scientific">Laodelphax striatellus</name>
    <name type="common">Small brown planthopper</name>
    <name type="synonym">Delphax striatella</name>
    <dbReference type="NCBI Taxonomy" id="195883"/>
    <lineage>
        <taxon>Eukaryota</taxon>
        <taxon>Metazoa</taxon>
        <taxon>Ecdysozoa</taxon>
        <taxon>Arthropoda</taxon>
        <taxon>Hexapoda</taxon>
        <taxon>Insecta</taxon>
        <taxon>Pterygota</taxon>
        <taxon>Neoptera</taxon>
        <taxon>Paraneoptera</taxon>
        <taxon>Hemiptera</taxon>
        <taxon>Auchenorrhyncha</taxon>
        <taxon>Fulgoroidea</taxon>
        <taxon>Delphacidae</taxon>
        <taxon>Criomorphinae</taxon>
        <taxon>Laodelphax</taxon>
    </lineage>
</organism>
<accession>A0A482WRF3</accession>